<name>A0ABZ0JP57_9XANT</name>
<evidence type="ECO:0000313" key="2">
    <source>
        <dbReference type="Proteomes" id="UP001302020"/>
    </source>
</evidence>
<dbReference type="InterPro" id="IPR025679">
    <property type="entry name" value="Imm2"/>
</dbReference>
<keyword evidence="2" id="KW-1185">Reference proteome</keyword>
<dbReference type="RefSeq" id="WP_317844174.1">
    <property type="nucleotide sequence ID" value="NZ_CP126170.1"/>
</dbReference>
<proteinExistence type="predicted"/>
<accession>A0ABZ0JP57</accession>
<protein>
    <submittedName>
        <fullName evidence="1">Imm2 family immunity protein</fullName>
    </submittedName>
</protein>
<dbReference type="Pfam" id="PF14426">
    <property type="entry name" value="Imm2"/>
    <property type="match status" value="1"/>
</dbReference>
<dbReference type="EMBL" id="CP126172">
    <property type="protein sequence ID" value="WOS40860.1"/>
    <property type="molecule type" value="Genomic_DNA"/>
</dbReference>
<sequence>MEDRVTYSEIRAWFLECYYKYCKVKLSHKSPWVEGESEAGYAYGELENSFEMPIEKLMLEVLAIILSAGRAEKKVHEYHLDHLYNILENMDLVSILAELPSDEAIEFESDLRILGVYS</sequence>
<gene>
    <name evidence="1" type="primary">imm2</name>
    <name evidence="1" type="ORF">QN243_21155</name>
</gene>
<evidence type="ECO:0000313" key="1">
    <source>
        <dbReference type="EMBL" id="WOS40860.1"/>
    </source>
</evidence>
<dbReference type="Proteomes" id="UP001302020">
    <property type="component" value="Chromosome"/>
</dbReference>
<reference evidence="1 2" key="1">
    <citation type="submission" date="2023-05" db="EMBL/GenBank/DDBJ databases">
        <title>Xanthomonas rydalmerenesis sp. nov., a novel Xanthomonas species isolated from Fragaria x ananassa.</title>
        <authorList>
            <person name="McKnight D.J.E."/>
            <person name="Wong-Bajracharya J."/>
            <person name="Okoh E.B."/>
            <person name="Snijders F."/>
            <person name="Lidbetter F."/>
            <person name="Webster J."/>
            <person name="Djordjevic S.P."/>
            <person name="Bogema D.R."/>
            <person name="Chapman T.A."/>
        </authorList>
    </citation>
    <scope>NUCLEOTIDE SEQUENCE [LARGE SCALE GENOMIC DNA]</scope>
    <source>
        <strain evidence="1 2">DAR34883</strain>
    </source>
</reference>
<organism evidence="1 2">
    <name type="scientific">Xanthomonas rydalmerensis</name>
    <dbReference type="NCBI Taxonomy" id="3046274"/>
    <lineage>
        <taxon>Bacteria</taxon>
        <taxon>Pseudomonadati</taxon>
        <taxon>Pseudomonadota</taxon>
        <taxon>Gammaproteobacteria</taxon>
        <taxon>Lysobacterales</taxon>
        <taxon>Lysobacteraceae</taxon>
        <taxon>Xanthomonas</taxon>
    </lineage>
</organism>